<keyword evidence="3" id="KW-1185">Reference proteome</keyword>
<dbReference type="PANTHER" id="PTHR31751:SF42">
    <property type="entry name" value="PROTEIN CBG10204"/>
    <property type="match status" value="1"/>
</dbReference>
<dbReference type="InParanoid" id="B7PID9"/>
<reference evidence="1 3" key="1">
    <citation type="submission" date="2008-03" db="EMBL/GenBank/DDBJ databases">
        <title>Annotation of Ixodes scapularis.</title>
        <authorList>
            <consortium name="Ixodes scapularis Genome Project Consortium"/>
            <person name="Caler E."/>
            <person name="Hannick L.I."/>
            <person name="Bidwell S."/>
            <person name="Joardar V."/>
            <person name="Thiagarajan M."/>
            <person name="Amedeo P."/>
            <person name="Galinsky K.J."/>
            <person name="Schobel S."/>
            <person name="Inman J."/>
            <person name="Hostetler J."/>
            <person name="Miller J."/>
            <person name="Hammond M."/>
            <person name="Megy K."/>
            <person name="Lawson D."/>
            <person name="Kodira C."/>
            <person name="Sutton G."/>
            <person name="Meyer J."/>
            <person name="Hill C.A."/>
            <person name="Birren B."/>
            <person name="Nene V."/>
            <person name="Collins F."/>
            <person name="Alarcon-Chaidez F."/>
            <person name="Wikel S."/>
            <person name="Strausberg R."/>
        </authorList>
    </citation>
    <scope>NUCLEOTIDE SEQUENCE [LARGE SCALE GENOMIC DNA]</scope>
    <source>
        <strain evidence="3">Wikel</strain>
        <strain evidence="1">Wikel colony</strain>
    </source>
</reference>
<name>B7PID9_IXOSC</name>
<accession>B7PID9</accession>
<dbReference type="EMBL" id="DS718306">
    <property type="protein sequence ID" value="EEC06361.1"/>
    <property type="molecule type" value="Genomic_DNA"/>
</dbReference>
<dbReference type="HOGENOM" id="CLU_2309058_0_0_1"/>
<dbReference type="VEuPathDB" id="VectorBase:ISCP_022926"/>
<dbReference type="EMBL" id="ABJB010397220">
    <property type="status" value="NOT_ANNOTATED_CDS"/>
    <property type="molecule type" value="Genomic_DNA"/>
</dbReference>
<dbReference type="VEuPathDB" id="VectorBase:ISCI003720"/>
<dbReference type="OrthoDB" id="6616463at2759"/>
<evidence type="ECO:0000313" key="1">
    <source>
        <dbReference type="EMBL" id="EEC06361.1"/>
    </source>
</evidence>
<dbReference type="Proteomes" id="UP000001555">
    <property type="component" value="Unassembled WGS sequence"/>
</dbReference>
<evidence type="ECO:0000313" key="2">
    <source>
        <dbReference type="EnsemblMetazoa" id="ISCW003720-PA"/>
    </source>
</evidence>
<evidence type="ECO:0000313" key="3">
    <source>
        <dbReference type="Proteomes" id="UP000001555"/>
    </source>
</evidence>
<organism>
    <name type="scientific">Ixodes scapularis</name>
    <name type="common">Black-legged tick</name>
    <name type="synonym">Deer tick</name>
    <dbReference type="NCBI Taxonomy" id="6945"/>
    <lineage>
        <taxon>Eukaryota</taxon>
        <taxon>Metazoa</taxon>
        <taxon>Ecdysozoa</taxon>
        <taxon>Arthropoda</taxon>
        <taxon>Chelicerata</taxon>
        <taxon>Arachnida</taxon>
        <taxon>Acari</taxon>
        <taxon>Parasitiformes</taxon>
        <taxon>Ixodida</taxon>
        <taxon>Ixodoidea</taxon>
        <taxon>Ixodidae</taxon>
        <taxon>Ixodinae</taxon>
        <taxon>Ixodes</taxon>
    </lineage>
</organism>
<protein>
    <submittedName>
        <fullName evidence="1 2">Uncharacterized protein</fullName>
    </submittedName>
</protein>
<proteinExistence type="predicted"/>
<sequence>MGADSPDYPTKDGTYTLLDTRVNKLMHFEVLQSTTVKSSSHMEMEGLKRSLEVLLSRGLSEHVLVTDRHIGVNAFMKDRYSDVKHRFDAWHIAEGDIVFE</sequence>
<reference evidence="2" key="2">
    <citation type="submission" date="2020-05" db="UniProtKB">
        <authorList>
            <consortium name="EnsemblMetazoa"/>
        </authorList>
    </citation>
    <scope>IDENTIFICATION</scope>
    <source>
        <strain evidence="2">wikel</strain>
    </source>
</reference>
<dbReference type="AlphaFoldDB" id="B7PID9"/>
<dbReference type="PaxDb" id="6945-B7PID9"/>
<dbReference type="PANTHER" id="PTHR31751">
    <property type="entry name" value="SI:CH211-108C17.2-RELATED-RELATED"/>
    <property type="match status" value="1"/>
</dbReference>
<dbReference type="VEuPathDB" id="VectorBase:ISCW003720"/>
<gene>
    <name evidence="1" type="ORF">IscW_ISCW003720</name>
</gene>
<dbReference type="EnsemblMetazoa" id="ISCW003720-RA">
    <property type="protein sequence ID" value="ISCW003720-PA"/>
    <property type="gene ID" value="ISCW003720"/>
</dbReference>